<dbReference type="VEuPathDB" id="VectorBase:CSON007786"/>
<feature type="compositionally biased region" description="Low complexity" evidence="3">
    <location>
        <begin position="204"/>
        <end position="220"/>
    </location>
</feature>
<keyword evidence="1 2" id="KW-0430">Lectin</keyword>
<organism evidence="5">
    <name type="scientific">Culicoides sonorensis</name>
    <name type="common">Biting midge</name>
    <dbReference type="NCBI Taxonomy" id="179676"/>
    <lineage>
        <taxon>Eukaryota</taxon>
        <taxon>Metazoa</taxon>
        <taxon>Ecdysozoa</taxon>
        <taxon>Arthropoda</taxon>
        <taxon>Hexapoda</taxon>
        <taxon>Insecta</taxon>
        <taxon>Pterygota</taxon>
        <taxon>Neoptera</taxon>
        <taxon>Endopterygota</taxon>
        <taxon>Diptera</taxon>
        <taxon>Nematocera</taxon>
        <taxon>Chironomoidea</taxon>
        <taxon>Ceratopogonidae</taxon>
        <taxon>Ceratopogoninae</taxon>
        <taxon>Culicoides</taxon>
        <taxon>Monoculicoides</taxon>
    </lineage>
</organism>
<reference evidence="6" key="2">
    <citation type="submission" date="2018-07" db="EMBL/GenBank/DDBJ databases">
        <authorList>
            <person name="Quirk P.G."/>
            <person name="Krulwich T.A."/>
        </authorList>
    </citation>
    <scope>NUCLEOTIDE SEQUENCE</scope>
</reference>
<dbReference type="GO" id="GO:0030246">
    <property type="term" value="F:carbohydrate binding"/>
    <property type="evidence" value="ECO:0007669"/>
    <property type="project" value="UniProtKB-UniRule"/>
</dbReference>
<dbReference type="SUPFAM" id="SSF49899">
    <property type="entry name" value="Concanavalin A-like lectins/glucanases"/>
    <property type="match status" value="1"/>
</dbReference>
<name>A0A336KCA0_CULSO</name>
<dbReference type="AlphaFoldDB" id="A0A336KCA0"/>
<evidence type="ECO:0000259" key="4">
    <source>
        <dbReference type="PROSITE" id="PS51304"/>
    </source>
</evidence>
<dbReference type="GO" id="GO:0016936">
    <property type="term" value="F:galactoside binding"/>
    <property type="evidence" value="ECO:0007669"/>
    <property type="project" value="TreeGrafter"/>
</dbReference>
<evidence type="ECO:0000256" key="3">
    <source>
        <dbReference type="SAM" id="MobiDB-lite"/>
    </source>
</evidence>
<proteinExistence type="predicted"/>
<feature type="region of interest" description="Disordered" evidence="3">
    <location>
        <begin position="196"/>
        <end position="266"/>
    </location>
</feature>
<evidence type="ECO:0000313" key="6">
    <source>
        <dbReference type="EMBL" id="SSX22898.1"/>
    </source>
</evidence>
<dbReference type="InterPro" id="IPR001079">
    <property type="entry name" value="Galectin_CRD"/>
</dbReference>
<evidence type="ECO:0000313" key="5">
    <source>
        <dbReference type="EMBL" id="SSX02524.1"/>
    </source>
</evidence>
<dbReference type="InterPro" id="IPR013320">
    <property type="entry name" value="ConA-like_dom_sf"/>
</dbReference>
<protein>
    <recommendedName>
        <fullName evidence="2">Galectin</fullName>
    </recommendedName>
</protein>
<gene>
    <name evidence="5" type="primary">CSON007786</name>
</gene>
<dbReference type="EMBL" id="UFQT01000292">
    <property type="protein sequence ID" value="SSX22898.1"/>
    <property type="molecule type" value="Genomic_DNA"/>
</dbReference>
<dbReference type="SMART" id="SM00276">
    <property type="entry name" value="GLECT"/>
    <property type="match status" value="1"/>
</dbReference>
<dbReference type="PANTHER" id="PTHR11346">
    <property type="entry name" value="GALECTIN"/>
    <property type="match status" value="1"/>
</dbReference>
<evidence type="ECO:0000256" key="1">
    <source>
        <dbReference type="ARBA" id="ARBA00022734"/>
    </source>
</evidence>
<dbReference type="PROSITE" id="PS51304">
    <property type="entry name" value="GALECTIN"/>
    <property type="match status" value="1"/>
</dbReference>
<dbReference type="InterPro" id="IPR044156">
    <property type="entry name" value="Galectin-like"/>
</dbReference>
<dbReference type="Pfam" id="PF00337">
    <property type="entry name" value="Gal-bind_lectin"/>
    <property type="match status" value="1"/>
</dbReference>
<sequence>MATIPIHNPQLPFLGLIPGGLRPGVMLRFRGIVHHEGRDDVALHLSIRPKENVLVRNHYQNRVWGPEERYGGCPIYFGQTYDILVLAEHSQYKIAVNGSHLCTFTHRIPLSRVTFVSVSGQGVIHVIGLENDNNMGGSITSTPSAPPSNLPIYPPPPGAQVCPIPNVPPYPPGPVYPPHGGIPVYPNLPGGMNPPPPYTPSPYPGGNMSSSTTSYPAASTDPQNSNPYHQGYGPSYPMQSIPSQQQYYPSVPSSYPQGVPGQHSSNNHGILGALGGGTAAALLTGAVLGKKGKKGKKKALKYAAGAGALGLGAYSIHKLTHKKKHSSSSSSSSD</sequence>
<dbReference type="PANTHER" id="PTHR11346:SF176">
    <property type="entry name" value="32 KDA BETA-GALACTOSIDE-BINDING LECTIN LEC-3"/>
    <property type="match status" value="1"/>
</dbReference>
<feature type="compositionally biased region" description="Low complexity" evidence="3">
    <location>
        <begin position="234"/>
        <end position="257"/>
    </location>
</feature>
<dbReference type="CDD" id="cd00070">
    <property type="entry name" value="GLECT"/>
    <property type="match status" value="1"/>
</dbReference>
<evidence type="ECO:0000256" key="2">
    <source>
        <dbReference type="RuleBase" id="RU102079"/>
    </source>
</evidence>
<reference evidence="5" key="1">
    <citation type="submission" date="2018-04" db="EMBL/GenBank/DDBJ databases">
        <authorList>
            <person name="Go L.Y."/>
            <person name="Mitchell J.A."/>
        </authorList>
    </citation>
    <scope>NUCLEOTIDE SEQUENCE</scope>
    <source>
        <tissue evidence="5">Whole organism</tissue>
    </source>
</reference>
<feature type="domain" description="Galectin" evidence="4">
    <location>
        <begin position="13"/>
        <end position="130"/>
    </location>
</feature>
<accession>A0A336KCA0</accession>
<dbReference type="EMBL" id="UFQS01000292">
    <property type="protein sequence ID" value="SSX02524.1"/>
    <property type="molecule type" value="Genomic_DNA"/>
</dbReference>
<dbReference type="SMART" id="SM00908">
    <property type="entry name" value="Gal-bind_lectin"/>
    <property type="match status" value="1"/>
</dbReference>
<dbReference type="Gene3D" id="2.60.120.200">
    <property type="match status" value="1"/>
</dbReference>